<organism evidence="1 2">
    <name type="scientific">Rangifer tarandus platyrhynchus</name>
    <name type="common">Svalbard reindeer</name>
    <dbReference type="NCBI Taxonomy" id="3082113"/>
    <lineage>
        <taxon>Eukaryota</taxon>
        <taxon>Metazoa</taxon>
        <taxon>Chordata</taxon>
        <taxon>Craniata</taxon>
        <taxon>Vertebrata</taxon>
        <taxon>Euteleostomi</taxon>
        <taxon>Mammalia</taxon>
        <taxon>Eutheria</taxon>
        <taxon>Laurasiatheria</taxon>
        <taxon>Artiodactyla</taxon>
        <taxon>Ruminantia</taxon>
        <taxon>Pecora</taxon>
        <taxon>Cervidae</taxon>
        <taxon>Odocoileinae</taxon>
        <taxon>Rangifer</taxon>
    </lineage>
</organism>
<protein>
    <submittedName>
        <fullName evidence="1">Uncharacterized protein</fullName>
    </submittedName>
</protein>
<evidence type="ECO:0000313" key="1">
    <source>
        <dbReference type="EMBL" id="CAN0416324.1"/>
    </source>
</evidence>
<name>A0AC59ZGX8_RANTA</name>
<gene>
    <name evidence="1" type="ORF">MRATA1EN22A_LOCUS18173</name>
</gene>
<sequence length="106" mass="11671">MSQLFTSSGQSIGASASVISMKYSGLISFRISWFDLLAVQGTLKSLLQHHNSFQYLLLLSDFKSKCQSTPVFLPGKPHGQRSLVGSSPQGHKESYMTEHIHMSSLP</sequence>
<proteinExistence type="predicted"/>
<dbReference type="Proteomes" id="UP001162501">
    <property type="component" value="Chromosome 29"/>
</dbReference>
<reference evidence="1" key="1">
    <citation type="submission" date="2023-05" db="EMBL/GenBank/DDBJ databases">
        <authorList>
            <consortium name="ELIXIR-Norway"/>
        </authorList>
    </citation>
    <scope>NUCLEOTIDE SEQUENCE</scope>
</reference>
<dbReference type="EMBL" id="OX596113">
    <property type="protein sequence ID" value="CAN0416324.1"/>
    <property type="molecule type" value="Genomic_DNA"/>
</dbReference>
<reference evidence="1" key="2">
    <citation type="submission" date="2025-03" db="EMBL/GenBank/DDBJ databases">
        <authorList>
            <consortium name="ELIXIR-Norway"/>
            <consortium name="Elixir Norway"/>
        </authorList>
    </citation>
    <scope>NUCLEOTIDE SEQUENCE</scope>
</reference>
<evidence type="ECO:0000313" key="2">
    <source>
        <dbReference type="Proteomes" id="UP001162501"/>
    </source>
</evidence>
<accession>A0AC59ZGX8</accession>